<accession>A0A1G2B0Z7</accession>
<sequence>MLDTSSLFHSHGLKLITYCPLCRTHYSIRDAKILEEREDSHLMHIVCRRCSSSILVLMLIGELGVSSVGMVTDLTSDDVLRLKDVLPVTDDDVLCLHECLQQEEFPLAE</sequence>
<protein>
    <submittedName>
        <fullName evidence="1">Uncharacterized protein</fullName>
    </submittedName>
</protein>
<name>A0A1G2B0Z7_9BACT</name>
<dbReference type="STRING" id="1798543.A2898_04845"/>
<evidence type="ECO:0000313" key="1">
    <source>
        <dbReference type="EMBL" id="OGY82881.1"/>
    </source>
</evidence>
<comment type="caution">
    <text evidence="1">The sequence shown here is derived from an EMBL/GenBank/DDBJ whole genome shotgun (WGS) entry which is preliminary data.</text>
</comment>
<dbReference type="EMBL" id="MHKE01000017">
    <property type="protein sequence ID" value="OGY82881.1"/>
    <property type="molecule type" value="Genomic_DNA"/>
</dbReference>
<evidence type="ECO:0000313" key="2">
    <source>
        <dbReference type="Proteomes" id="UP000179164"/>
    </source>
</evidence>
<organism evidence="1 2">
    <name type="scientific">Candidatus Kerfeldbacteria bacterium RIFCSPLOWO2_01_FULL_48_11</name>
    <dbReference type="NCBI Taxonomy" id="1798543"/>
    <lineage>
        <taxon>Bacteria</taxon>
        <taxon>Candidatus Kerfeldiibacteriota</taxon>
    </lineage>
</organism>
<dbReference type="AlphaFoldDB" id="A0A1G2B0Z7"/>
<proteinExistence type="predicted"/>
<gene>
    <name evidence="1" type="ORF">A2898_04845</name>
</gene>
<reference evidence="1 2" key="1">
    <citation type="journal article" date="2016" name="Nat. Commun.">
        <title>Thousands of microbial genomes shed light on interconnected biogeochemical processes in an aquifer system.</title>
        <authorList>
            <person name="Anantharaman K."/>
            <person name="Brown C.T."/>
            <person name="Hug L.A."/>
            <person name="Sharon I."/>
            <person name="Castelle C.J."/>
            <person name="Probst A.J."/>
            <person name="Thomas B.C."/>
            <person name="Singh A."/>
            <person name="Wilkins M.J."/>
            <person name="Karaoz U."/>
            <person name="Brodie E.L."/>
            <person name="Williams K.H."/>
            <person name="Hubbard S.S."/>
            <person name="Banfield J.F."/>
        </authorList>
    </citation>
    <scope>NUCLEOTIDE SEQUENCE [LARGE SCALE GENOMIC DNA]</scope>
</reference>
<dbReference type="Proteomes" id="UP000179164">
    <property type="component" value="Unassembled WGS sequence"/>
</dbReference>